<dbReference type="AlphaFoldDB" id="A0A0E9Q552"/>
<name>A0A0E9Q552_ANGAN</name>
<reference evidence="1" key="1">
    <citation type="submission" date="2014-11" db="EMBL/GenBank/DDBJ databases">
        <authorList>
            <person name="Amaro Gonzalez C."/>
        </authorList>
    </citation>
    <scope>NUCLEOTIDE SEQUENCE</scope>
</reference>
<protein>
    <submittedName>
        <fullName evidence="1">Uncharacterized protein</fullName>
    </submittedName>
</protein>
<evidence type="ECO:0000313" key="1">
    <source>
        <dbReference type="EMBL" id="JAH11465.1"/>
    </source>
</evidence>
<proteinExistence type="predicted"/>
<reference evidence="1" key="2">
    <citation type="journal article" date="2015" name="Fish Shellfish Immunol.">
        <title>Early steps in the European eel (Anguilla anguilla)-Vibrio vulnificus interaction in the gills: Role of the RtxA13 toxin.</title>
        <authorList>
            <person name="Callol A."/>
            <person name="Pajuelo D."/>
            <person name="Ebbesson L."/>
            <person name="Teles M."/>
            <person name="MacKenzie S."/>
            <person name="Amaro C."/>
        </authorList>
    </citation>
    <scope>NUCLEOTIDE SEQUENCE</scope>
</reference>
<sequence>MSSKALRVSQLKERTKWCSNLADRIDVVTSADSYTPRA</sequence>
<dbReference type="EMBL" id="GBXM01097112">
    <property type="protein sequence ID" value="JAH11465.1"/>
    <property type="molecule type" value="Transcribed_RNA"/>
</dbReference>
<accession>A0A0E9Q552</accession>
<organism evidence="1">
    <name type="scientific">Anguilla anguilla</name>
    <name type="common">European freshwater eel</name>
    <name type="synonym">Muraena anguilla</name>
    <dbReference type="NCBI Taxonomy" id="7936"/>
    <lineage>
        <taxon>Eukaryota</taxon>
        <taxon>Metazoa</taxon>
        <taxon>Chordata</taxon>
        <taxon>Craniata</taxon>
        <taxon>Vertebrata</taxon>
        <taxon>Euteleostomi</taxon>
        <taxon>Actinopterygii</taxon>
        <taxon>Neopterygii</taxon>
        <taxon>Teleostei</taxon>
        <taxon>Anguilliformes</taxon>
        <taxon>Anguillidae</taxon>
        <taxon>Anguilla</taxon>
    </lineage>
</organism>